<accession>A0A0F8XX95</accession>
<feature type="non-terminal residue" evidence="1">
    <location>
        <position position="1"/>
    </location>
</feature>
<dbReference type="EMBL" id="LAZR01056707">
    <property type="protein sequence ID" value="KKK73613.1"/>
    <property type="molecule type" value="Genomic_DNA"/>
</dbReference>
<proteinExistence type="predicted"/>
<protein>
    <submittedName>
        <fullName evidence="1">Uncharacterized protein</fullName>
    </submittedName>
</protein>
<organism evidence="1">
    <name type="scientific">marine sediment metagenome</name>
    <dbReference type="NCBI Taxonomy" id="412755"/>
    <lineage>
        <taxon>unclassified sequences</taxon>
        <taxon>metagenomes</taxon>
        <taxon>ecological metagenomes</taxon>
    </lineage>
</organism>
<reference evidence="1" key="1">
    <citation type="journal article" date="2015" name="Nature">
        <title>Complex archaea that bridge the gap between prokaryotes and eukaryotes.</title>
        <authorList>
            <person name="Spang A."/>
            <person name="Saw J.H."/>
            <person name="Jorgensen S.L."/>
            <person name="Zaremba-Niedzwiedzka K."/>
            <person name="Martijn J."/>
            <person name="Lind A.E."/>
            <person name="van Eijk R."/>
            <person name="Schleper C."/>
            <person name="Guy L."/>
            <person name="Ettema T.J."/>
        </authorList>
    </citation>
    <scope>NUCLEOTIDE SEQUENCE</scope>
</reference>
<comment type="caution">
    <text evidence="1">The sequence shown here is derived from an EMBL/GenBank/DDBJ whole genome shotgun (WGS) entry which is preliminary data.</text>
</comment>
<sequence length="72" mass="8479">QEQETQPPVLSKYPKEEFDTHYEKAKALVSSGRRTMDDIKAVYESRADANDHYFTKKQRQKIADLKDMEQSE</sequence>
<dbReference type="AlphaFoldDB" id="A0A0F8XX95"/>
<name>A0A0F8XX95_9ZZZZ</name>
<evidence type="ECO:0000313" key="1">
    <source>
        <dbReference type="EMBL" id="KKK73613.1"/>
    </source>
</evidence>
<gene>
    <name evidence="1" type="ORF">LCGC14_2892070</name>
</gene>